<evidence type="ECO:0000256" key="2">
    <source>
        <dbReference type="ARBA" id="ARBA00006856"/>
    </source>
</evidence>
<dbReference type="SUPFAM" id="SSF48371">
    <property type="entry name" value="ARM repeat"/>
    <property type="match status" value="1"/>
</dbReference>
<accession>F4P617</accession>
<dbReference type="PROSITE" id="PS51366">
    <property type="entry name" value="MI"/>
    <property type="match status" value="1"/>
</dbReference>
<evidence type="ECO:0000256" key="6">
    <source>
        <dbReference type="SAM" id="MobiDB-lite"/>
    </source>
</evidence>
<evidence type="ECO:0000313" key="8">
    <source>
        <dbReference type="EMBL" id="EGF79522.1"/>
    </source>
</evidence>
<evidence type="ECO:0000256" key="4">
    <source>
        <dbReference type="ARBA" id="ARBA00023187"/>
    </source>
</evidence>
<dbReference type="SMART" id="SM00543">
    <property type="entry name" value="MIF4G"/>
    <property type="match status" value="1"/>
</dbReference>
<evidence type="ECO:0000313" key="9">
    <source>
        <dbReference type="Proteomes" id="UP000007241"/>
    </source>
</evidence>
<dbReference type="GO" id="GO:0003723">
    <property type="term" value="F:RNA binding"/>
    <property type="evidence" value="ECO:0000318"/>
    <property type="project" value="GO_Central"/>
</dbReference>
<dbReference type="InterPro" id="IPR050781">
    <property type="entry name" value="CWC22_splicing_factor"/>
</dbReference>
<comment type="subcellular location">
    <subcellularLocation>
        <location evidence="1">Nucleus</location>
    </subcellularLocation>
</comment>
<feature type="compositionally biased region" description="Acidic residues" evidence="6">
    <location>
        <begin position="365"/>
        <end position="378"/>
    </location>
</feature>
<dbReference type="SMART" id="SM00544">
    <property type="entry name" value="MA3"/>
    <property type="match status" value="1"/>
</dbReference>
<keyword evidence="4" id="KW-0508">mRNA splicing</keyword>
<reference evidence="8 9" key="1">
    <citation type="submission" date="2009-12" db="EMBL/GenBank/DDBJ databases">
        <title>The draft genome of Batrachochytrium dendrobatidis.</title>
        <authorList>
            <consortium name="US DOE Joint Genome Institute (JGI-PGF)"/>
            <person name="Kuo A."/>
            <person name="Salamov A."/>
            <person name="Schmutz J."/>
            <person name="Lucas S."/>
            <person name="Pitluck S."/>
            <person name="Rosenblum E."/>
            <person name="Stajich J."/>
            <person name="Eisen M."/>
            <person name="Grigoriev I.V."/>
        </authorList>
    </citation>
    <scope>NUCLEOTIDE SEQUENCE [LARGE SCALE GENOMIC DNA]</scope>
    <source>
        <strain evidence="9">JAM81 / FGSC 10211</strain>
    </source>
</reference>
<feature type="compositionally biased region" description="Polar residues" evidence="6">
    <location>
        <begin position="1"/>
        <end position="25"/>
    </location>
</feature>
<dbReference type="FunFam" id="1.25.40.180:FF:000004">
    <property type="entry name" value="pre-mRNA-splicing factor CWC22 homolog"/>
    <property type="match status" value="1"/>
</dbReference>
<dbReference type="Pfam" id="PF02847">
    <property type="entry name" value="MA3"/>
    <property type="match status" value="1"/>
</dbReference>
<keyword evidence="3" id="KW-0507">mRNA processing</keyword>
<evidence type="ECO:0000256" key="1">
    <source>
        <dbReference type="ARBA" id="ARBA00004123"/>
    </source>
</evidence>
<keyword evidence="9" id="KW-1185">Reference proteome</keyword>
<feature type="region of interest" description="Disordered" evidence="6">
    <location>
        <begin position="1"/>
        <end position="70"/>
    </location>
</feature>
<dbReference type="OMA" id="ILTEDMR"/>
<dbReference type="GO" id="GO:0000398">
    <property type="term" value="P:mRNA splicing, via spliceosome"/>
    <property type="evidence" value="ECO:0000318"/>
    <property type="project" value="GO_Central"/>
</dbReference>
<gene>
    <name evidence="8" type="ORF">BATDEDRAFT_89729</name>
</gene>
<dbReference type="Pfam" id="PF02854">
    <property type="entry name" value="MIF4G"/>
    <property type="match status" value="1"/>
</dbReference>
<dbReference type="InterPro" id="IPR003891">
    <property type="entry name" value="Initiation_fac_eIF4g_MI"/>
</dbReference>
<proteinExistence type="inferred from homology"/>
<dbReference type="InterPro" id="IPR016024">
    <property type="entry name" value="ARM-type_fold"/>
</dbReference>
<dbReference type="STRING" id="684364.F4P617"/>
<dbReference type="InParanoid" id="F4P617"/>
<protein>
    <recommendedName>
        <fullName evidence="7">MI domain-containing protein</fullName>
    </recommendedName>
</protein>
<dbReference type="FunCoup" id="F4P617">
    <property type="interactions" value="777"/>
</dbReference>
<dbReference type="InterPro" id="IPR003890">
    <property type="entry name" value="MIF4G-like_typ-3"/>
</dbReference>
<keyword evidence="5" id="KW-0539">Nucleus</keyword>
<organism evidence="8 9">
    <name type="scientific">Batrachochytrium dendrobatidis (strain JAM81 / FGSC 10211)</name>
    <name type="common">Frog chytrid fungus</name>
    <dbReference type="NCBI Taxonomy" id="684364"/>
    <lineage>
        <taxon>Eukaryota</taxon>
        <taxon>Fungi</taxon>
        <taxon>Fungi incertae sedis</taxon>
        <taxon>Chytridiomycota</taxon>
        <taxon>Chytridiomycota incertae sedis</taxon>
        <taxon>Chytridiomycetes</taxon>
        <taxon>Rhizophydiales</taxon>
        <taxon>Rhizophydiales incertae sedis</taxon>
        <taxon>Batrachochytrium</taxon>
    </lineage>
</organism>
<dbReference type="Gene3D" id="1.25.40.180">
    <property type="match status" value="2"/>
</dbReference>
<dbReference type="OrthoDB" id="1924287at2759"/>
<evidence type="ECO:0000256" key="3">
    <source>
        <dbReference type="ARBA" id="ARBA00022664"/>
    </source>
</evidence>
<dbReference type="AlphaFoldDB" id="F4P617"/>
<dbReference type="EMBL" id="GL882886">
    <property type="protein sequence ID" value="EGF79522.1"/>
    <property type="molecule type" value="Genomic_DNA"/>
</dbReference>
<dbReference type="GeneID" id="18243592"/>
<dbReference type="HOGENOM" id="CLU_006308_3_3_1"/>
<dbReference type="GO" id="GO:0071013">
    <property type="term" value="C:catalytic step 2 spliceosome"/>
    <property type="evidence" value="ECO:0000318"/>
    <property type="project" value="GO_Central"/>
</dbReference>
<feature type="compositionally biased region" description="Polar residues" evidence="6">
    <location>
        <begin position="55"/>
        <end position="67"/>
    </location>
</feature>
<name>F4P617_BATDJ</name>
<dbReference type="Proteomes" id="UP000007241">
    <property type="component" value="Unassembled WGS sequence"/>
</dbReference>
<feature type="region of interest" description="Disordered" evidence="6">
    <location>
        <begin position="348"/>
        <end position="383"/>
    </location>
</feature>
<dbReference type="PANTHER" id="PTHR18034">
    <property type="entry name" value="CELL CYCLE CONTROL PROTEIN CWF22-RELATED"/>
    <property type="match status" value="1"/>
</dbReference>
<evidence type="ECO:0000259" key="7">
    <source>
        <dbReference type="PROSITE" id="PS51366"/>
    </source>
</evidence>
<dbReference type="PANTHER" id="PTHR18034:SF3">
    <property type="entry name" value="PRE-MRNA-SPLICING FACTOR CWC22 HOMOLOG"/>
    <property type="match status" value="1"/>
</dbReference>
<comment type="similarity">
    <text evidence="2">Belongs to the CWC22 family.</text>
</comment>
<feature type="compositionally biased region" description="Basic and acidic residues" evidence="6">
    <location>
        <begin position="26"/>
        <end position="38"/>
    </location>
</feature>
<feature type="domain" description="MI" evidence="7">
    <location>
        <begin position="397"/>
        <end position="513"/>
    </location>
</feature>
<evidence type="ECO:0000256" key="5">
    <source>
        <dbReference type="ARBA" id="ARBA00023242"/>
    </source>
</evidence>
<sequence length="550" mass="62079">MPTTTASVVSDSRSPQSPVSTSFSNDNKRQIRSNRDARSPTPNSSPDTKNHKSVLISQNPTATSKTSLYGRAGGAYIPPARLRALQASITDRSSEDYQRMTWEALKKSINGLVNKVSVANIKNIIPELFSENLIRGRGLLCQSIMKAQTASLPFTPVYASLIAVVNTKFPVIGDLLLNRLLAQFRRAFRRSDKTVCLASSKFIAHLVNHRVANEIIALQILTLLIERPTDDSVEVAVGFMREVGTFLTEESPKATNAVFERFRSILHESQIDKRTQYMIEVLFQVRKDKFKDNLAIPEGLDIVEEADQITHMVSLPDELVTEDILNVFKLDPDFLDSEEKYQAMKREILGDDSDESGSGSASDADGSDEDEEEAEAGFEDAQKKLVIQDETNTNLINLRRGIYLTIMSSLNFEECAHKLMKLNIQSGQEIELCNMIIECCSQERTYVNFYGLLGERFCRINQGWASSFAQAFEETYKTIHRFETNRLRNTAKYFSHLLATDALTWQVFALVRITEAETTASSRIFLKTIFQDLSESFGLKKLRERLFTRL</sequence>
<dbReference type="RefSeq" id="XP_006680189.1">
    <property type="nucleotide sequence ID" value="XM_006680126.1"/>
</dbReference>